<feature type="transmembrane region" description="Helical" evidence="1">
    <location>
        <begin position="299"/>
        <end position="321"/>
    </location>
</feature>
<dbReference type="EMBL" id="JDYK01000024">
    <property type="protein sequence ID" value="EWS79814.1"/>
    <property type="molecule type" value="Genomic_DNA"/>
</dbReference>
<comment type="caution">
    <text evidence="2">The sequence shown here is derived from an EMBL/GenBank/DDBJ whole genome shotgun (WGS) entry which is preliminary data.</text>
</comment>
<protein>
    <submittedName>
        <fullName evidence="2">Anibiotic ABC transporter efflux pump</fullName>
    </submittedName>
</protein>
<name>Z9JNP7_9MICO</name>
<organism evidence="2 3">
    <name type="scientific">Brachybacterium phenoliresistens</name>
    <dbReference type="NCBI Taxonomy" id="396014"/>
    <lineage>
        <taxon>Bacteria</taxon>
        <taxon>Bacillati</taxon>
        <taxon>Actinomycetota</taxon>
        <taxon>Actinomycetes</taxon>
        <taxon>Micrococcales</taxon>
        <taxon>Dermabacteraceae</taxon>
        <taxon>Brachybacterium</taxon>
    </lineage>
</organism>
<dbReference type="STRING" id="396014.BF93_09575"/>
<dbReference type="Proteomes" id="UP000023067">
    <property type="component" value="Unassembled WGS sequence"/>
</dbReference>
<gene>
    <name evidence="2" type="ORF">BF93_09575</name>
</gene>
<reference evidence="2 3" key="1">
    <citation type="submission" date="2014-02" db="EMBL/GenBank/DDBJ databases">
        <title>Genome sequence of Brachybacterium phenoliresistens strain W13A50.</title>
        <authorList>
            <person name="Wang X."/>
        </authorList>
    </citation>
    <scope>NUCLEOTIDE SEQUENCE [LARGE SCALE GENOMIC DNA]</scope>
    <source>
        <strain evidence="2 3">W13A50</strain>
    </source>
</reference>
<feature type="transmembrane region" description="Helical" evidence="1">
    <location>
        <begin position="194"/>
        <end position="211"/>
    </location>
</feature>
<dbReference type="eggNOG" id="COG3559">
    <property type="taxonomic scope" value="Bacteria"/>
</dbReference>
<dbReference type="AlphaFoldDB" id="Z9JNP7"/>
<feature type="transmembrane region" description="Helical" evidence="1">
    <location>
        <begin position="23"/>
        <end position="45"/>
    </location>
</feature>
<accession>Z9JNP7</accession>
<evidence type="ECO:0000313" key="3">
    <source>
        <dbReference type="Proteomes" id="UP000023067"/>
    </source>
</evidence>
<dbReference type="HOGENOM" id="CLU_036785_2_0_11"/>
<dbReference type="OrthoDB" id="2014935at2"/>
<keyword evidence="1" id="KW-0812">Transmembrane</keyword>
<dbReference type="PATRIC" id="fig|396014.3.peg.3412"/>
<feature type="transmembrane region" description="Helical" evidence="1">
    <location>
        <begin position="85"/>
        <end position="104"/>
    </location>
</feature>
<feature type="transmembrane region" description="Helical" evidence="1">
    <location>
        <begin position="163"/>
        <end position="182"/>
    </location>
</feature>
<feature type="transmembrane region" description="Helical" evidence="1">
    <location>
        <begin position="241"/>
        <end position="262"/>
    </location>
</feature>
<feature type="transmembrane region" description="Helical" evidence="1">
    <location>
        <begin position="401"/>
        <end position="428"/>
    </location>
</feature>
<evidence type="ECO:0000256" key="1">
    <source>
        <dbReference type="SAM" id="Phobius"/>
    </source>
</evidence>
<keyword evidence="1" id="KW-1133">Transmembrane helix</keyword>
<feature type="transmembrane region" description="Helical" evidence="1">
    <location>
        <begin position="508"/>
        <end position="531"/>
    </location>
</feature>
<feature type="transmembrane region" description="Helical" evidence="1">
    <location>
        <begin position="467"/>
        <end position="488"/>
    </location>
</feature>
<keyword evidence="3" id="KW-1185">Reference proteome</keyword>
<feature type="transmembrane region" description="Helical" evidence="1">
    <location>
        <begin position="125"/>
        <end position="151"/>
    </location>
</feature>
<keyword evidence="1" id="KW-0472">Membrane</keyword>
<sequence>MSGALAGTGQLVRFILSRDRVRMSVWAASMTAFIAYFSVALSTVFDAPALAARAQVMRTPAGIVMGGPGYGVDHYTPMVAVANEGTLWMVGALSLMAILHMVRHSRAEEESGRAELVRAGAIGRLAPAAAALTTLALHLAVITALCALATFAAADERSLPDALALAGGSALVALVFGAVALVAGQLAATGRGTLGLSLAALGLAIAVRAAGDMIRLEGSALSWFSPIAWAQQMRAYVDLRWWPILLAPALGLVLVLAADALAARRDLGQGLLAARPGPARAPQGLRGPLALAWRQQRGVLAWCAVGMGLMWFATGTLMSMLEDMAADLVAGNAALGALFGTDPTGMSSAFLGVMMLFVALCAAVYGIVAAQGGPRGEESAGTLELTLAGPVGRGRWLGAQLVLALGGSLGLLALSIAALWLGTVAVGLEEPSLADHLGVLATQAPATLVFGALAAALYGWAPRWAGLSWLLVAATFVTGMFGVLLDLPEWALGISPFHWVAAPYTEDPAAGGALAMAAVVVVLLVLALLGFRRRAVVTGS</sequence>
<feature type="transmembrane region" description="Helical" evidence="1">
    <location>
        <begin position="349"/>
        <end position="368"/>
    </location>
</feature>
<proteinExistence type="predicted"/>
<dbReference type="RefSeq" id="WP_038374311.1">
    <property type="nucleotide sequence ID" value="NZ_KK070007.1"/>
</dbReference>
<feature type="transmembrane region" description="Helical" evidence="1">
    <location>
        <begin position="440"/>
        <end position="460"/>
    </location>
</feature>
<evidence type="ECO:0000313" key="2">
    <source>
        <dbReference type="EMBL" id="EWS79814.1"/>
    </source>
</evidence>